<feature type="region of interest" description="Disordered" evidence="2">
    <location>
        <begin position="79"/>
        <end position="100"/>
    </location>
</feature>
<dbReference type="AlphaFoldDB" id="A0A8H5LIL2"/>
<proteinExistence type="predicted"/>
<evidence type="ECO:0008006" key="5">
    <source>
        <dbReference type="Google" id="ProtNLM"/>
    </source>
</evidence>
<sequence length="830" mass="94303">MQNTSRKEAQCGGCASPTPSRSSHWLDLHLGGFTRGLRFHIGAGDLKSSTNHVNLVNIYNMASPKFMKALHKHQLAPFVPQQTSPTSSQPKTELGDSRFQDFPNSKRDMDAEIVYTQFAPPPPPKTSPRFNAQDAEITVVSSDNILFRLHRMNVRVTAGSLLSRSRPSGGAGFGVGMGAGEEVDYVVVSEPADVLEILFEFLYPNYETNLEKLDFDTLLGVAEAAEKYGVFYAMSHCAFCLRQHTMFHAPELIRFAVTFRKEKLMEELSPALIDMELEEVMNILPVAAFADFCIFRDKWVRALIQSSSLILEITCSEHQDDRVETAQIENLCSSSQPELRIGHVLKQFFDNAMEKPSLLFPENFDREMARLEGFVGGSGLDSIATSTEDDVDYEELLGKTRSNQYPWSFQERSRIEISIDEVSRKIERYDTAIRELEEKLVCLKDRREDTLRRRSNPRRSLLSPIRKLPPEILLRILAYAGGEMVLDSTVKPSKVRSPVFGLTWVCSWWRKLLLSEGHLWASLEVALELDYSVRQSDLSTELFEFMALCFQVRGAKAPRRIVFRLPTEINPRFGLGMAIQTMDILIRVSQYWYNVELHLTYNASSMLKYASEKLAEAELSGSVLKRLMVTLRRPFMAREHGMAILSAFSHLPHLTILTTPYMARGIHTHFPNLAFLQLDRYSGTSLLELLAHLPLLQTLALYHFELDIDPAPFNRPETRLDHDQVQVYHHPSLSYISVGLGSDVYENLCMWRGLCLPALTRLEFQFWEGVQVGLEELASMLNRSRCTLGEISVLGDFDQDEVDEEQWQGFLSRISSVIGENASLSRSIWT</sequence>
<reference evidence="3 4" key="1">
    <citation type="journal article" date="2020" name="ISME J.">
        <title>Uncovering the hidden diversity of litter-decomposition mechanisms in mushroom-forming fungi.</title>
        <authorList>
            <person name="Floudas D."/>
            <person name="Bentzer J."/>
            <person name="Ahren D."/>
            <person name="Johansson T."/>
            <person name="Persson P."/>
            <person name="Tunlid A."/>
        </authorList>
    </citation>
    <scope>NUCLEOTIDE SEQUENCE [LARGE SCALE GENOMIC DNA]</scope>
    <source>
        <strain evidence="3 4">CBS 406.79</strain>
    </source>
</reference>
<protein>
    <recommendedName>
        <fullName evidence="5">BTB domain-containing protein</fullName>
    </recommendedName>
</protein>
<evidence type="ECO:0000256" key="2">
    <source>
        <dbReference type="SAM" id="MobiDB-lite"/>
    </source>
</evidence>
<comment type="caution">
    <text evidence="3">The sequence shown here is derived from an EMBL/GenBank/DDBJ whole genome shotgun (WGS) entry which is preliminary data.</text>
</comment>
<feature type="compositionally biased region" description="Polar residues" evidence="2">
    <location>
        <begin position="80"/>
        <end position="91"/>
    </location>
</feature>
<keyword evidence="4" id="KW-1185">Reference proteome</keyword>
<organism evidence="3 4">
    <name type="scientific">Collybiopsis confluens</name>
    <dbReference type="NCBI Taxonomy" id="2823264"/>
    <lineage>
        <taxon>Eukaryota</taxon>
        <taxon>Fungi</taxon>
        <taxon>Dikarya</taxon>
        <taxon>Basidiomycota</taxon>
        <taxon>Agaricomycotina</taxon>
        <taxon>Agaricomycetes</taxon>
        <taxon>Agaricomycetidae</taxon>
        <taxon>Agaricales</taxon>
        <taxon>Marasmiineae</taxon>
        <taxon>Omphalotaceae</taxon>
        <taxon>Collybiopsis</taxon>
    </lineage>
</organism>
<feature type="region of interest" description="Disordered" evidence="2">
    <location>
        <begin position="1"/>
        <end position="21"/>
    </location>
</feature>
<name>A0A8H5LIL2_9AGAR</name>
<dbReference type="OrthoDB" id="3184970at2759"/>
<keyword evidence="1" id="KW-0175">Coiled coil</keyword>
<evidence type="ECO:0000256" key="1">
    <source>
        <dbReference type="SAM" id="Coils"/>
    </source>
</evidence>
<accession>A0A8H5LIL2</accession>
<dbReference type="SUPFAM" id="SSF52047">
    <property type="entry name" value="RNI-like"/>
    <property type="match status" value="1"/>
</dbReference>
<dbReference type="Proteomes" id="UP000518752">
    <property type="component" value="Unassembled WGS sequence"/>
</dbReference>
<gene>
    <name evidence="3" type="ORF">D9757_012250</name>
</gene>
<dbReference type="EMBL" id="JAACJN010000230">
    <property type="protein sequence ID" value="KAF5358731.1"/>
    <property type="molecule type" value="Genomic_DNA"/>
</dbReference>
<evidence type="ECO:0000313" key="3">
    <source>
        <dbReference type="EMBL" id="KAF5358731.1"/>
    </source>
</evidence>
<feature type="coiled-coil region" evidence="1">
    <location>
        <begin position="419"/>
        <end position="453"/>
    </location>
</feature>
<evidence type="ECO:0000313" key="4">
    <source>
        <dbReference type="Proteomes" id="UP000518752"/>
    </source>
</evidence>